<dbReference type="InterPro" id="IPR050834">
    <property type="entry name" value="Glycosyltransf_2"/>
</dbReference>
<keyword evidence="3" id="KW-1185">Reference proteome</keyword>
<comment type="caution">
    <text evidence="2">The sequence shown here is derived from an EMBL/GenBank/DDBJ whole genome shotgun (WGS) entry which is preliminary data.</text>
</comment>
<accession>A0ABR8TVC6</accession>
<dbReference type="Gene3D" id="3.90.550.10">
    <property type="entry name" value="Spore Coat Polysaccharide Biosynthesis Protein SpsA, Chain A"/>
    <property type="match status" value="1"/>
</dbReference>
<reference evidence="2 3" key="1">
    <citation type="submission" date="2020-08" db="EMBL/GenBank/DDBJ databases">
        <title>A Genomic Blueprint of the Chicken Gut Microbiome.</title>
        <authorList>
            <person name="Gilroy R."/>
            <person name="Ravi A."/>
            <person name="Getino M."/>
            <person name="Pursley I."/>
            <person name="Horton D.L."/>
            <person name="Alikhan N.-F."/>
            <person name="Baker D."/>
            <person name="Gharbi K."/>
            <person name="Hall N."/>
            <person name="Watson M."/>
            <person name="Adriaenssens E.M."/>
            <person name="Foster-Nyarko E."/>
            <person name="Jarju S."/>
            <person name="Secka A."/>
            <person name="Antonio M."/>
            <person name="Oren A."/>
            <person name="Chaudhuri R."/>
            <person name="La Ragione R.M."/>
            <person name="Hildebrand F."/>
            <person name="Pallen M.J."/>
        </authorList>
    </citation>
    <scope>NUCLEOTIDE SEQUENCE [LARGE SCALE GENOMIC DNA]</scope>
    <source>
        <strain evidence="2 3">Sa2CUA9</strain>
    </source>
</reference>
<name>A0ABR8TVC6_9CELL</name>
<dbReference type="SUPFAM" id="SSF53448">
    <property type="entry name" value="Nucleotide-diphospho-sugar transferases"/>
    <property type="match status" value="1"/>
</dbReference>
<dbReference type="PANTHER" id="PTHR43685:SF2">
    <property type="entry name" value="GLYCOSYLTRANSFERASE 2-LIKE DOMAIN-CONTAINING PROTEIN"/>
    <property type="match status" value="1"/>
</dbReference>
<dbReference type="EMBL" id="JACSQF010000001">
    <property type="protein sequence ID" value="MBD7979425.1"/>
    <property type="molecule type" value="Genomic_DNA"/>
</dbReference>
<dbReference type="Pfam" id="PF00535">
    <property type="entry name" value="Glycos_transf_2"/>
    <property type="match status" value="1"/>
</dbReference>
<gene>
    <name evidence="2" type="ORF">H9641_01645</name>
</gene>
<evidence type="ECO:0000259" key="1">
    <source>
        <dbReference type="Pfam" id="PF00535"/>
    </source>
</evidence>
<feature type="domain" description="Glycosyltransferase 2-like" evidence="1">
    <location>
        <begin position="15"/>
        <end position="170"/>
    </location>
</feature>
<dbReference type="RefSeq" id="WP_191800397.1">
    <property type="nucleotide sequence ID" value="NZ_JACSQF010000001.1"/>
</dbReference>
<dbReference type="InterPro" id="IPR029044">
    <property type="entry name" value="Nucleotide-diphossugar_trans"/>
</dbReference>
<organism evidence="2 3">
    <name type="scientific">Oerskovia merdavium</name>
    <dbReference type="NCBI Taxonomy" id="2762227"/>
    <lineage>
        <taxon>Bacteria</taxon>
        <taxon>Bacillati</taxon>
        <taxon>Actinomycetota</taxon>
        <taxon>Actinomycetes</taxon>
        <taxon>Micrococcales</taxon>
        <taxon>Cellulomonadaceae</taxon>
        <taxon>Oerskovia</taxon>
    </lineage>
</organism>
<evidence type="ECO:0000313" key="2">
    <source>
        <dbReference type="EMBL" id="MBD7979425.1"/>
    </source>
</evidence>
<evidence type="ECO:0000313" key="3">
    <source>
        <dbReference type="Proteomes" id="UP000655570"/>
    </source>
</evidence>
<proteinExistence type="predicted"/>
<dbReference type="Proteomes" id="UP000655570">
    <property type="component" value="Unassembled WGS sequence"/>
</dbReference>
<protein>
    <submittedName>
        <fullName evidence="2">Glycosyltransferase</fullName>
    </submittedName>
</protein>
<dbReference type="InterPro" id="IPR001173">
    <property type="entry name" value="Glyco_trans_2-like"/>
</dbReference>
<sequence length="313" mass="34989">MIEHPPGASVTPRVSVVVATDRGGPYLAEALESIDRQTFREVETILVDDGSKAPDALRAITDQFPDVRVLRQQNAGVSVARNYGVSVSKGDLLVFLDDDDRWEPERLARQVTALDADPGAVLSYCGMRTIDADGHELLAADQRQVRDVHEVLRRTTGIILPNVMIRRETFLRIGGFHPSFRRAQDLDLVLKAALEGDFLFIDETLVDYRFHGANNTRRHRELCRSIDHVVRLHLWNARERGRDDLVPDYEASLAANDRFAAWSSARAARRLLAERRPGPALGELAWAARFAPGAPVSWVRQRLGRAGSRSTTD</sequence>
<dbReference type="PANTHER" id="PTHR43685">
    <property type="entry name" value="GLYCOSYLTRANSFERASE"/>
    <property type="match status" value="1"/>
</dbReference>